<keyword evidence="5" id="KW-1185">Reference proteome</keyword>
<proteinExistence type="predicted"/>
<feature type="compositionally biased region" description="Basic and acidic residues" evidence="2">
    <location>
        <begin position="484"/>
        <end position="493"/>
    </location>
</feature>
<comment type="caution">
    <text evidence="4">The sequence shown here is derived from an EMBL/GenBank/DDBJ whole genome shotgun (WGS) entry which is preliminary data.</text>
</comment>
<keyword evidence="1" id="KW-0863">Zinc-finger</keyword>
<dbReference type="PANTHER" id="PTHR33087:SF42">
    <property type="entry name" value="DUF4283 DOMAIN-CONTAINING PROTEIN"/>
    <property type="match status" value="1"/>
</dbReference>
<dbReference type="InterPro" id="IPR053253">
    <property type="entry name" value="Sex_diff_modulator"/>
</dbReference>
<accession>A0AAD8VXI7</accession>
<organism evidence="4 5">
    <name type="scientific">Lolium multiflorum</name>
    <name type="common">Italian ryegrass</name>
    <name type="synonym">Lolium perenne subsp. multiflorum</name>
    <dbReference type="NCBI Taxonomy" id="4521"/>
    <lineage>
        <taxon>Eukaryota</taxon>
        <taxon>Viridiplantae</taxon>
        <taxon>Streptophyta</taxon>
        <taxon>Embryophyta</taxon>
        <taxon>Tracheophyta</taxon>
        <taxon>Spermatophyta</taxon>
        <taxon>Magnoliopsida</taxon>
        <taxon>Liliopsida</taxon>
        <taxon>Poales</taxon>
        <taxon>Poaceae</taxon>
        <taxon>BOP clade</taxon>
        <taxon>Pooideae</taxon>
        <taxon>Poodae</taxon>
        <taxon>Poeae</taxon>
        <taxon>Poeae Chloroplast Group 2 (Poeae type)</taxon>
        <taxon>Loliodinae</taxon>
        <taxon>Loliinae</taxon>
        <taxon>Lolium</taxon>
    </lineage>
</organism>
<evidence type="ECO:0000259" key="3">
    <source>
        <dbReference type="PROSITE" id="PS50158"/>
    </source>
</evidence>
<gene>
    <name evidence="4" type="ORF">QYE76_000284</name>
</gene>
<feature type="region of interest" description="Disordered" evidence="2">
    <location>
        <begin position="162"/>
        <end position="218"/>
    </location>
</feature>
<feature type="domain" description="CCHC-type" evidence="3">
    <location>
        <begin position="128"/>
        <end position="143"/>
    </location>
</feature>
<dbReference type="EMBL" id="JAUUTY010000005">
    <property type="protein sequence ID" value="KAK1625969.1"/>
    <property type="molecule type" value="Genomic_DNA"/>
</dbReference>
<feature type="region of interest" description="Disordered" evidence="2">
    <location>
        <begin position="1"/>
        <end position="52"/>
    </location>
</feature>
<feature type="compositionally biased region" description="Low complexity" evidence="2">
    <location>
        <begin position="34"/>
        <end position="49"/>
    </location>
</feature>
<dbReference type="GO" id="GO:0003676">
    <property type="term" value="F:nucleic acid binding"/>
    <property type="evidence" value="ECO:0007669"/>
    <property type="project" value="InterPro"/>
</dbReference>
<evidence type="ECO:0000313" key="5">
    <source>
        <dbReference type="Proteomes" id="UP001231189"/>
    </source>
</evidence>
<feature type="compositionally biased region" description="Polar residues" evidence="2">
    <location>
        <begin position="742"/>
        <end position="757"/>
    </location>
</feature>
<feature type="region of interest" description="Disordered" evidence="2">
    <location>
        <begin position="137"/>
        <end position="156"/>
    </location>
</feature>
<feature type="region of interest" description="Disordered" evidence="2">
    <location>
        <begin position="649"/>
        <end position="700"/>
    </location>
</feature>
<feature type="compositionally biased region" description="Gly residues" evidence="2">
    <location>
        <begin position="471"/>
        <end position="483"/>
    </location>
</feature>
<protein>
    <recommendedName>
        <fullName evidence="3">CCHC-type domain-containing protein</fullName>
    </recommendedName>
</protein>
<feature type="compositionally biased region" description="Pro residues" evidence="2">
    <location>
        <begin position="184"/>
        <end position="213"/>
    </location>
</feature>
<feature type="region of interest" description="Disordered" evidence="2">
    <location>
        <begin position="723"/>
        <end position="760"/>
    </location>
</feature>
<dbReference type="SUPFAM" id="SSF57756">
    <property type="entry name" value="Retrovirus zinc finger-like domains"/>
    <property type="match status" value="1"/>
</dbReference>
<dbReference type="GO" id="GO:0008270">
    <property type="term" value="F:zinc ion binding"/>
    <property type="evidence" value="ECO:0007669"/>
    <property type="project" value="UniProtKB-KW"/>
</dbReference>
<dbReference type="InterPro" id="IPR036875">
    <property type="entry name" value="Znf_CCHC_sf"/>
</dbReference>
<reference evidence="4" key="1">
    <citation type="submission" date="2023-07" db="EMBL/GenBank/DDBJ databases">
        <title>A chromosome-level genome assembly of Lolium multiflorum.</title>
        <authorList>
            <person name="Chen Y."/>
            <person name="Copetti D."/>
            <person name="Kolliker R."/>
            <person name="Studer B."/>
        </authorList>
    </citation>
    <scope>NUCLEOTIDE SEQUENCE</scope>
    <source>
        <strain evidence="4">02402/16</strain>
        <tissue evidence="4">Leaf</tissue>
    </source>
</reference>
<feature type="region of interest" description="Disordered" evidence="2">
    <location>
        <begin position="457"/>
        <end position="516"/>
    </location>
</feature>
<sequence length="899" mass="95386">MDSIASHPPGFSRRWETEGSASASSASPRRNEHVSGLGLSSASSGESVAPCPEPRLAALPEERASVQDRLVWELPKPSKGKRWTCRIEARHDVGAAGWGAPSQGMAGLCFRCFLPGHRKVDCTNAEVCLRCWQRGHPAKDCKRPRSPSPESEEELRMRALAKLARRSSPVRGQPGRLPDRGMRPPSPPPLPPPPPPPPMSPALPPPPPGPPPVASRLPPMEAWPPLAVEQGGVLRDPGSERPLLCVVRRSAAMCDLEQRLRFALVASVGGRRPVVSCEQVAAALRWRCVPEGAVSVHSFSPEDFLVICESEELRSHVAGMPSVLVAGAPLSFRQWNRQAQASLVPLKSRVLLAIEGLPPHAWDTTVVEDILGKSCAVDEIAPETKARSDLSLFKLSAWTSELEAIPVARRLAVPEPITGGGASSAAAVRDAGGIKTLQYRVLVHLVRVEEEVEGGLFQPLGPFSRGPAGARDGGGDGGGGGRGSKAEPRRVCRDLPWTHGVPDRRRGPGGGDGAAQCSGPSLLAAAAAPAPAKSWALPRVCSPAPLTVQTPPVQSSLALAAAGKAAGPVAGRAPFGQQEQAAPGKAAVHAARSVAVGQRVSNESEKADKRKGPAVVEEVVPLVAGRVEVREAVDAQAGHAVDQVLWEDAPDSLPGADPKHVAPACVQSASQSLEQDKTIPSPSVSSVGSTDRSLSTELEETCDSEMGNHPVHAEEYVEISVSDQRAAHEEPRASPGSCGSPLDSQAQTSFTGPNSAMQLVPRGSVPQQVHAQNPSEVHLEQVSERVAADREKEKMELTRIKSFCSSLLKAIAPPLLHEYERTTGTHVKMASAAESTLLKALAFCPENLAVDESDLRRFKEFFNSPVQDTHLRVMAAIFGKEFPKSLESEVHCRMAVPAQ</sequence>
<dbReference type="InterPro" id="IPR001878">
    <property type="entry name" value="Znf_CCHC"/>
</dbReference>
<dbReference type="SMART" id="SM00343">
    <property type="entry name" value="ZnF_C2HC"/>
    <property type="match status" value="2"/>
</dbReference>
<dbReference type="Gene3D" id="4.10.60.10">
    <property type="entry name" value="Zinc finger, CCHC-type"/>
    <property type="match status" value="1"/>
</dbReference>
<evidence type="ECO:0000256" key="1">
    <source>
        <dbReference type="PROSITE-ProRule" id="PRU00047"/>
    </source>
</evidence>
<dbReference type="AlphaFoldDB" id="A0AAD8VXI7"/>
<dbReference type="PANTHER" id="PTHR33087">
    <property type="entry name" value="OS07G0539200 PROTEIN"/>
    <property type="match status" value="1"/>
</dbReference>
<keyword evidence="1" id="KW-0479">Metal-binding</keyword>
<name>A0AAD8VXI7_LOLMU</name>
<keyword evidence="1" id="KW-0862">Zinc</keyword>
<evidence type="ECO:0000313" key="4">
    <source>
        <dbReference type="EMBL" id="KAK1625969.1"/>
    </source>
</evidence>
<evidence type="ECO:0000256" key="2">
    <source>
        <dbReference type="SAM" id="MobiDB-lite"/>
    </source>
</evidence>
<dbReference type="Proteomes" id="UP001231189">
    <property type="component" value="Unassembled WGS sequence"/>
</dbReference>
<dbReference type="PROSITE" id="PS50158">
    <property type="entry name" value="ZF_CCHC"/>
    <property type="match status" value="1"/>
</dbReference>
<feature type="compositionally biased region" description="Polar residues" evidence="2">
    <location>
        <begin position="667"/>
        <end position="696"/>
    </location>
</feature>